<sequence length="124" mass="14142">MLNFFHAIRRVKEVIITKTKDIKSAKRSSRKYLLQSEAEPSATTTTTTTTTATTVTTTTSKSKKSRHTTTDEEKSILTPYLTNPNPSDEKTERVLESLLKPSTGYWTKKKIKAAWRYVQNKKKS</sequence>
<organism evidence="2 3">
    <name type="scientific">Rhizophagus clarus</name>
    <dbReference type="NCBI Taxonomy" id="94130"/>
    <lineage>
        <taxon>Eukaryota</taxon>
        <taxon>Fungi</taxon>
        <taxon>Fungi incertae sedis</taxon>
        <taxon>Mucoromycota</taxon>
        <taxon>Glomeromycotina</taxon>
        <taxon>Glomeromycetes</taxon>
        <taxon>Glomerales</taxon>
        <taxon>Glomeraceae</taxon>
        <taxon>Rhizophagus</taxon>
    </lineage>
</organism>
<keyword evidence="3" id="KW-1185">Reference proteome</keyword>
<feature type="compositionally biased region" description="Low complexity" evidence="1">
    <location>
        <begin position="43"/>
        <end position="60"/>
    </location>
</feature>
<reference evidence="2 3" key="1">
    <citation type="submission" date="2017-11" db="EMBL/GenBank/DDBJ databases">
        <title>The genome of Rhizophagus clarus HR1 reveals common genetic basis of auxotrophy among arbuscular mycorrhizal fungi.</title>
        <authorList>
            <person name="Kobayashi Y."/>
        </authorList>
    </citation>
    <scope>NUCLEOTIDE SEQUENCE [LARGE SCALE GENOMIC DNA]</scope>
    <source>
        <strain evidence="2 3">HR1</strain>
    </source>
</reference>
<name>A0A2Z6QU14_9GLOM</name>
<dbReference type="Proteomes" id="UP000247702">
    <property type="component" value="Unassembled WGS sequence"/>
</dbReference>
<comment type="caution">
    <text evidence="2">The sequence shown here is derived from an EMBL/GenBank/DDBJ whole genome shotgun (WGS) entry which is preliminary data.</text>
</comment>
<dbReference type="AlphaFoldDB" id="A0A2Z6QU14"/>
<dbReference type="EMBL" id="BEXD01000053">
    <property type="protein sequence ID" value="GBB83786.1"/>
    <property type="molecule type" value="Genomic_DNA"/>
</dbReference>
<evidence type="ECO:0000313" key="2">
    <source>
        <dbReference type="EMBL" id="GBB83786.1"/>
    </source>
</evidence>
<feature type="region of interest" description="Disordered" evidence="1">
    <location>
        <begin position="27"/>
        <end position="91"/>
    </location>
</feature>
<evidence type="ECO:0000313" key="3">
    <source>
        <dbReference type="Proteomes" id="UP000247702"/>
    </source>
</evidence>
<gene>
    <name evidence="2" type="ORF">RclHR1_10450009</name>
</gene>
<protein>
    <submittedName>
        <fullName evidence="2">Uncharacterized protein</fullName>
    </submittedName>
</protein>
<accession>A0A2Z6QU14</accession>
<evidence type="ECO:0000256" key="1">
    <source>
        <dbReference type="SAM" id="MobiDB-lite"/>
    </source>
</evidence>
<proteinExistence type="predicted"/>